<evidence type="ECO:0000256" key="2">
    <source>
        <dbReference type="SAM" id="SignalP"/>
    </source>
</evidence>
<feature type="compositionally biased region" description="Low complexity" evidence="1">
    <location>
        <begin position="104"/>
        <end position="132"/>
    </location>
</feature>
<proteinExistence type="predicted"/>
<name>A0ABD0TP08_LOXSC</name>
<protein>
    <submittedName>
        <fullName evidence="3">Uncharacterized protein</fullName>
    </submittedName>
</protein>
<feature type="region of interest" description="Disordered" evidence="1">
    <location>
        <begin position="69"/>
        <end position="132"/>
    </location>
</feature>
<sequence length="162" mass="17183">MKTLVVLLFVFCYVQCRKTYPPIDKNANLAFINMEGGQGGVRPGSQPQVPQVPVVKPVNVPVNLPPTVKPAVVTTSKPATPTATVPKLPTPQVPNYPTPPPSQSKPQTPNQIKPVPVNPAPVATPVSTPGPGSVKQLVNFYDSQGKASPIRPYSYSQAVKQG</sequence>
<evidence type="ECO:0000313" key="4">
    <source>
        <dbReference type="Proteomes" id="UP001549921"/>
    </source>
</evidence>
<organism evidence="3 4">
    <name type="scientific">Loxostege sticticalis</name>
    <name type="common">Beet webworm moth</name>
    <dbReference type="NCBI Taxonomy" id="481309"/>
    <lineage>
        <taxon>Eukaryota</taxon>
        <taxon>Metazoa</taxon>
        <taxon>Ecdysozoa</taxon>
        <taxon>Arthropoda</taxon>
        <taxon>Hexapoda</taxon>
        <taxon>Insecta</taxon>
        <taxon>Pterygota</taxon>
        <taxon>Neoptera</taxon>
        <taxon>Endopterygota</taxon>
        <taxon>Lepidoptera</taxon>
        <taxon>Glossata</taxon>
        <taxon>Ditrysia</taxon>
        <taxon>Pyraloidea</taxon>
        <taxon>Crambidae</taxon>
        <taxon>Pyraustinae</taxon>
        <taxon>Loxostege</taxon>
    </lineage>
</organism>
<reference evidence="3 4" key="1">
    <citation type="submission" date="2024-06" db="EMBL/GenBank/DDBJ databases">
        <title>A chromosome-level genome assembly of beet webworm, Loxostege sticticalis.</title>
        <authorList>
            <person name="Zhang Y."/>
        </authorList>
    </citation>
    <scope>NUCLEOTIDE SEQUENCE [LARGE SCALE GENOMIC DNA]</scope>
    <source>
        <strain evidence="3">AQ028</strain>
        <tissue evidence="3">Male pupae</tissue>
    </source>
</reference>
<comment type="caution">
    <text evidence="3">The sequence shown here is derived from an EMBL/GenBank/DDBJ whole genome shotgun (WGS) entry which is preliminary data.</text>
</comment>
<accession>A0ABD0TP08</accession>
<feature type="compositionally biased region" description="Polar residues" evidence="1">
    <location>
        <begin position="73"/>
        <end position="83"/>
    </location>
</feature>
<feature type="compositionally biased region" description="Pro residues" evidence="1">
    <location>
        <begin position="88"/>
        <end position="103"/>
    </location>
</feature>
<evidence type="ECO:0000313" key="3">
    <source>
        <dbReference type="EMBL" id="KAL0851097.1"/>
    </source>
</evidence>
<dbReference type="EMBL" id="JBEDNZ010000002">
    <property type="protein sequence ID" value="KAL0851097.1"/>
    <property type="molecule type" value="Genomic_DNA"/>
</dbReference>
<gene>
    <name evidence="3" type="ORF">ABMA28_006969</name>
</gene>
<dbReference type="Proteomes" id="UP001549921">
    <property type="component" value="Unassembled WGS sequence"/>
</dbReference>
<feature type="chain" id="PRO_5044821283" evidence="2">
    <location>
        <begin position="17"/>
        <end position="162"/>
    </location>
</feature>
<keyword evidence="2" id="KW-0732">Signal</keyword>
<feature type="signal peptide" evidence="2">
    <location>
        <begin position="1"/>
        <end position="16"/>
    </location>
</feature>
<dbReference type="AlphaFoldDB" id="A0ABD0TP08"/>
<evidence type="ECO:0000256" key="1">
    <source>
        <dbReference type="SAM" id="MobiDB-lite"/>
    </source>
</evidence>